<evidence type="ECO:0000313" key="8">
    <source>
        <dbReference type="Proteomes" id="UP000218267"/>
    </source>
</evidence>
<comment type="pathway">
    <text evidence="1">Porphyrin-containing compound metabolism; siroheme biosynthesis; sirohydrochlorin from precorrin-2: step 1/1.</text>
</comment>
<dbReference type="InterPro" id="IPR036291">
    <property type="entry name" value="NAD(P)-bd_dom_sf"/>
</dbReference>
<evidence type="ECO:0000313" key="7">
    <source>
        <dbReference type="EMBL" id="BAX79181.1"/>
    </source>
</evidence>
<dbReference type="GO" id="GO:0019354">
    <property type="term" value="P:siroheme biosynthetic process"/>
    <property type="evidence" value="ECO:0007669"/>
    <property type="project" value="UniProtKB-UniPathway"/>
</dbReference>
<dbReference type="EC" id="1.3.1.76" evidence="2"/>
<dbReference type="Pfam" id="PF13241">
    <property type="entry name" value="NAD_binding_7"/>
    <property type="match status" value="1"/>
</dbReference>
<dbReference type="Proteomes" id="UP000218267">
    <property type="component" value="Chromosome"/>
</dbReference>
<dbReference type="UniPathway" id="UPA00262">
    <property type="reaction ID" value="UER00222"/>
</dbReference>
<reference evidence="7 8" key="1">
    <citation type="journal article" date="2018" name="Mar. Genomics">
        <title>Complete genome sequence of Marinifilaceae bacterium strain SPP2, isolated from the Antarctic marine sediment.</title>
        <authorList>
            <person name="Watanabe M."/>
            <person name="Kojima H."/>
            <person name="Fukui M."/>
        </authorList>
    </citation>
    <scope>NUCLEOTIDE SEQUENCE [LARGE SCALE GENOMIC DNA]</scope>
    <source>
        <strain evidence="7 8">SPP2</strain>
    </source>
</reference>
<dbReference type="Gene3D" id="3.40.50.720">
    <property type="entry name" value="NAD(P)-binding Rossmann-like Domain"/>
    <property type="match status" value="1"/>
</dbReference>
<dbReference type="InterPro" id="IPR006367">
    <property type="entry name" value="Sirohaem_synthase_N"/>
</dbReference>
<keyword evidence="5" id="KW-0627">Porphyrin biosynthesis</keyword>
<evidence type="ECO:0000256" key="3">
    <source>
        <dbReference type="ARBA" id="ARBA00023002"/>
    </source>
</evidence>
<comment type="catalytic activity">
    <reaction evidence="6">
        <text>precorrin-2 + NAD(+) = sirohydrochlorin + NADH + 2 H(+)</text>
        <dbReference type="Rhea" id="RHEA:15613"/>
        <dbReference type="ChEBI" id="CHEBI:15378"/>
        <dbReference type="ChEBI" id="CHEBI:57540"/>
        <dbReference type="ChEBI" id="CHEBI:57945"/>
        <dbReference type="ChEBI" id="CHEBI:58351"/>
        <dbReference type="ChEBI" id="CHEBI:58827"/>
        <dbReference type="EC" id="1.3.1.76"/>
    </reaction>
</comment>
<evidence type="ECO:0000256" key="5">
    <source>
        <dbReference type="ARBA" id="ARBA00023244"/>
    </source>
</evidence>
<name>A0A1Y1CIS4_9BACT</name>
<dbReference type="AlphaFoldDB" id="A0A1Y1CIS4"/>
<dbReference type="KEGG" id="mbas:ALGA_0792"/>
<dbReference type="NCBIfam" id="TIGR01470">
    <property type="entry name" value="cysG_Nterm"/>
    <property type="match status" value="1"/>
</dbReference>
<evidence type="ECO:0000256" key="6">
    <source>
        <dbReference type="ARBA" id="ARBA00047561"/>
    </source>
</evidence>
<protein>
    <recommendedName>
        <fullName evidence="2">precorrin-2 dehydrogenase</fullName>
        <ecNumber evidence="2">1.3.1.76</ecNumber>
    </recommendedName>
</protein>
<sequence>MSKQKKQFLPIALDITNKKILIIGGDEDAYKKLKILQRSTNLIEVIAPKIINWIKNAGVIYHEKQYSKEVLKDYFLIYSCVEDPAFVRQLIRDAKEAGVLLNVHDQPDFCEFVSPAIYKQSNISVAVSSNGEDVYESIRVRNQLKDYFENYQLQKQLIAN</sequence>
<proteinExistence type="predicted"/>
<keyword evidence="3" id="KW-0560">Oxidoreductase</keyword>
<dbReference type="GO" id="GO:0004325">
    <property type="term" value="F:ferrochelatase activity"/>
    <property type="evidence" value="ECO:0007669"/>
    <property type="project" value="InterPro"/>
</dbReference>
<keyword evidence="8" id="KW-1185">Reference proteome</keyword>
<organism evidence="7 8">
    <name type="scientific">Labilibaculum antarcticum</name>
    <dbReference type="NCBI Taxonomy" id="1717717"/>
    <lineage>
        <taxon>Bacteria</taxon>
        <taxon>Pseudomonadati</taxon>
        <taxon>Bacteroidota</taxon>
        <taxon>Bacteroidia</taxon>
        <taxon>Marinilabiliales</taxon>
        <taxon>Marinifilaceae</taxon>
        <taxon>Labilibaculum</taxon>
    </lineage>
</organism>
<dbReference type="PANTHER" id="PTHR35330">
    <property type="entry name" value="SIROHEME BIOSYNTHESIS PROTEIN MET8"/>
    <property type="match status" value="1"/>
</dbReference>
<dbReference type="InterPro" id="IPR028161">
    <property type="entry name" value="Met8-like"/>
</dbReference>
<dbReference type="OrthoDB" id="45564at2"/>
<reference evidence="8" key="2">
    <citation type="journal article" date="2020" name="Antonie Van Leeuwenhoek">
        <title>Labilibaculum antarcticum sp. nov., a novel facultative anaerobic, psychrotorelant bacterium isolated from marine sediment of Antarctica.</title>
        <authorList>
            <person name="Watanabe M."/>
            <person name="Kojima H."/>
            <person name="Fukui M."/>
        </authorList>
    </citation>
    <scope>NUCLEOTIDE SEQUENCE [LARGE SCALE GENOMIC DNA]</scope>
    <source>
        <strain evidence="8">SPP2</strain>
    </source>
</reference>
<evidence type="ECO:0000256" key="4">
    <source>
        <dbReference type="ARBA" id="ARBA00023027"/>
    </source>
</evidence>
<dbReference type="SUPFAM" id="SSF51735">
    <property type="entry name" value="NAD(P)-binding Rossmann-fold domains"/>
    <property type="match status" value="1"/>
</dbReference>
<evidence type="ECO:0000256" key="2">
    <source>
        <dbReference type="ARBA" id="ARBA00012400"/>
    </source>
</evidence>
<dbReference type="PANTHER" id="PTHR35330:SF1">
    <property type="entry name" value="SIROHEME BIOSYNTHESIS PROTEIN MET8"/>
    <property type="match status" value="1"/>
</dbReference>
<accession>A0A1Y1CIS4</accession>
<evidence type="ECO:0000256" key="1">
    <source>
        <dbReference type="ARBA" id="ARBA00005010"/>
    </source>
</evidence>
<dbReference type="RefSeq" id="WP_096428108.1">
    <property type="nucleotide sequence ID" value="NZ_AP018042.1"/>
</dbReference>
<gene>
    <name evidence="7" type="ORF">ALGA_0792</name>
</gene>
<dbReference type="EMBL" id="AP018042">
    <property type="protein sequence ID" value="BAX79181.1"/>
    <property type="molecule type" value="Genomic_DNA"/>
</dbReference>
<dbReference type="GO" id="GO:0043115">
    <property type="term" value="F:precorrin-2 dehydrogenase activity"/>
    <property type="evidence" value="ECO:0007669"/>
    <property type="project" value="UniProtKB-EC"/>
</dbReference>
<keyword evidence="4" id="KW-0520">NAD</keyword>